<dbReference type="InterPro" id="IPR036390">
    <property type="entry name" value="WH_DNA-bd_sf"/>
</dbReference>
<dbReference type="PANTHER" id="PTHR44846">
    <property type="entry name" value="MANNOSYL-D-GLYCERATE TRANSPORT/METABOLISM SYSTEM REPRESSOR MNGR-RELATED"/>
    <property type="match status" value="1"/>
</dbReference>
<keyword evidence="2" id="KW-0238">DNA-binding</keyword>
<keyword evidence="6" id="KW-1185">Reference proteome</keyword>
<dbReference type="SUPFAM" id="SSF46785">
    <property type="entry name" value="Winged helix' DNA-binding domain"/>
    <property type="match status" value="1"/>
</dbReference>
<dbReference type="Gene3D" id="1.10.10.10">
    <property type="entry name" value="Winged helix-like DNA-binding domain superfamily/Winged helix DNA-binding domain"/>
    <property type="match status" value="1"/>
</dbReference>
<evidence type="ECO:0000256" key="1">
    <source>
        <dbReference type="ARBA" id="ARBA00023015"/>
    </source>
</evidence>
<proteinExistence type="predicted"/>
<protein>
    <recommendedName>
        <fullName evidence="4">HTH gntR-type domain-containing protein</fullName>
    </recommendedName>
</protein>
<keyword evidence="3" id="KW-0804">Transcription</keyword>
<keyword evidence="1" id="KW-0805">Transcription regulation</keyword>
<feature type="domain" description="HTH gntR-type" evidence="4">
    <location>
        <begin position="9"/>
        <end position="78"/>
    </location>
</feature>
<dbReference type="PROSITE" id="PS50949">
    <property type="entry name" value="HTH_GNTR"/>
    <property type="match status" value="1"/>
</dbReference>
<evidence type="ECO:0000313" key="5">
    <source>
        <dbReference type="EMBL" id="GAA2134541.1"/>
    </source>
</evidence>
<gene>
    <name evidence="5" type="ORF">GCM10009727_28410</name>
</gene>
<dbReference type="InterPro" id="IPR036388">
    <property type="entry name" value="WH-like_DNA-bd_sf"/>
</dbReference>
<dbReference type="InterPro" id="IPR000524">
    <property type="entry name" value="Tscrpt_reg_HTH_GntR"/>
</dbReference>
<evidence type="ECO:0000256" key="2">
    <source>
        <dbReference type="ARBA" id="ARBA00023125"/>
    </source>
</evidence>
<accession>A0ABP5KUD1</accession>
<evidence type="ECO:0000313" key="6">
    <source>
        <dbReference type="Proteomes" id="UP001501020"/>
    </source>
</evidence>
<dbReference type="RefSeq" id="WP_344266230.1">
    <property type="nucleotide sequence ID" value="NZ_BAAAMR010000020.1"/>
</dbReference>
<organism evidence="5 6">
    <name type="scientific">Actinomadura napierensis</name>
    <dbReference type="NCBI Taxonomy" id="267854"/>
    <lineage>
        <taxon>Bacteria</taxon>
        <taxon>Bacillati</taxon>
        <taxon>Actinomycetota</taxon>
        <taxon>Actinomycetes</taxon>
        <taxon>Streptosporangiales</taxon>
        <taxon>Thermomonosporaceae</taxon>
        <taxon>Actinomadura</taxon>
    </lineage>
</organism>
<evidence type="ECO:0000259" key="4">
    <source>
        <dbReference type="PROSITE" id="PS50949"/>
    </source>
</evidence>
<dbReference type="InterPro" id="IPR050679">
    <property type="entry name" value="Bact_HTH_transcr_reg"/>
</dbReference>
<dbReference type="EMBL" id="BAAAMR010000020">
    <property type="protein sequence ID" value="GAA2134541.1"/>
    <property type="molecule type" value="Genomic_DNA"/>
</dbReference>
<dbReference type="PANTHER" id="PTHR44846:SF17">
    <property type="entry name" value="GNTR-FAMILY TRANSCRIPTIONAL REGULATOR"/>
    <property type="match status" value="1"/>
</dbReference>
<evidence type="ECO:0000256" key="3">
    <source>
        <dbReference type="ARBA" id="ARBA00023163"/>
    </source>
</evidence>
<dbReference type="CDD" id="cd07377">
    <property type="entry name" value="WHTH_GntR"/>
    <property type="match status" value="1"/>
</dbReference>
<dbReference type="PRINTS" id="PR00035">
    <property type="entry name" value="HTHGNTR"/>
</dbReference>
<dbReference type="Pfam" id="PF00392">
    <property type="entry name" value="GntR"/>
    <property type="match status" value="1"/>
</dbReference>
<reference evidence="6" key="1">
    <citation type="journal article" date="2019" name="Int. J. Syst. Evol. Microbiol.">
        <title>The Global Catalogue of Microorganisms (GCM) 10K type strain sequencing project: providing services to taxonomists for standard genome sequencing and annotation.</title>
        <authorList>
            <consortium name="The Broad Institute Genomics Platform"/>
            <consortium name="The Broad Institute Genome Sequencing Center for Infectious Disease"/>
            <person name="Wu L."/>
            <person name="Ma J."/>
        </authorList>
    </citation>
    <scope>NUCLEOTIDE SEQUENCE [LARGE SCALE GENOMIC DNA]</scope>
    <source>
        <strain evidence="6">JCM 13850</strain>
    </source>
</reference>
<dbReference type="Proteomes" id="UP001501020">
    <property type="component" value="Unassembled WGS sequence"/>
</dbReference>
<dbReference type="SMART" id="SM00345">
    <property type="entry name" value="HTH_GNTR"/>
    <property type="match status" value="1"/>
</dbReference>
<sequence>MAINANDPRPPYQQVASDLRRRIREGGAYAPGNRLPSIRALAKEYEISPQTVQNALRELRQEGLVISQQGRAFFVRDAGKALGDADPAAVADRLAQVERELRELQTRVASLEARG</sequence>
<comment type="caution">
    <text evidence="5">The sequence shown here is derived from an EMBL/GenBank/DDBJ whole genome shotgun (WGS) entry which is preliminary data.</text>
</comment>
<name>A0ABP5KUD1_9ACTN</name>